<dbReference type="GO" id="GO:0006974">
    <property type="term" value="P:DNA damage response"/>
    <property type="evidence" value="ECO:0007669"/>
    <property type="project" value="TreeGrafter"/>
</dbReference>
<dbReference type="AlphaFoldDB" id="E0NQJ2"/>
<dbReference type="PANTHER" id="PTHR34387">
    <property type="entry name" value="SLR1258 PROTEIN"/>
    <property type="match status" value="1"/>
</dbReference>
<dbReference type="InterPro" id="IPR007497">
    <property type="entry name" value="SIMPL/DUF541"/>
</dbReference>
<keyword evidence="2" id="KW-1185">Reference proteome</keyword>
<evidence type="ECO:0000313" key="2">
    <source>
        <dbReference type="Proteomes" id="UP000004394"/>
    </source>
</evidence>
<dbReference type="Gene3D" id="3.30.70.2970">
    <property type="entry name" value="Protein of unknown function (DUF541), domain 2"/>
    <property type="match status" value="1"/>
</dbReference>
<dbReference type="InterPro" id="IPR016907">
    <property type="entry name" value="UCP029033"/>
</dbReference>
<dbReference type="HOGENOM" id="CLU_077423_1_0_10"/>
<name>E0NQJ2_9BACT</name>
<sequence length="238" mass="26598">MNKEWMNNRVICAVILSLGIIVLGLSLKTGIDNFTNKDRKVTVKGLAEKEVEADKVTWPIVSKEIGNDLPSLYNNMAVTQRIIKAFLLKNGIQASEIQVNAPAVIDLNAEQYSTNERPYRYNVTATMTVTSRNVKLVRGIIARQGELLKQGVAIVEGGYDNSVRYEYVSFHSMKPKMMEEAIANAQKTAQQFAQNSNSTLSKIISADQGQFSIEDRDTNTPYIKKVRVVTTITYSLKD</sequence>
<protein>
    <recommendedName>
        <fullName evidence="3">SIMPL domain-containing protein</fullName>
    </recommendedName>
</protein>
<accession>E0NQJ2</accession>
<dbReference type="InterPro" id="IPR052022">
    <property type="entry name" value="26kDa_periplasmic_antigen"/>
</dbReference>
<organism evidence="1 2">
    <name type="scientific">Hoylesella marshii DSM 16973 = JCM 13450</name>
    <dbReference type="NCBI Taxonomy" id="862515"/>
    <lineage>
        <taxon>Bacteria</taxon>
        <taxon>Pseudomonadati</taxon>
        <taxon>Bacteroidota</taxon>
        <taxon>Bacteroidia</taxon>
        <taxon>Bacteroidales</taxon>
        <taxon>Prevotellaceae</taxon>
        <taxon>Hoylesella</taxon>
    </lineage>
</organism>
<comment type="caution">
    <text evidence="1">The sequence shown here is derived from an EMBL/GenBank/DDBJ whole genome shotgun (WGS) entry which is preliminary data.</text>
</comment>
<dbReference type="Pfam" id="PF04402">
    <property type="entry name" value="SIMPL"/>
    <property type="match status" value="1"/>
</dbReference>
<dbReference type="PIRSF" id="PIRSF029033">
    <property type="entry name" value="UCP029033"/>
    <property type="match status" value="1"/>
</dbReference>
<dbReference type="EMBL" id="AEEI01000020">
    <property type="protein sequence ID" value="EFM02566.1"/>
    <property type="molecule type" value="Genomic_DNA"/>
</dbReference>
<dbReference type="STRING" id="862515.HMPREF0658_0443"/>
<evidence type="ECO:0008006" key="3">
    <source>
        <dbReference type="Google" id="ProtNLM"/>
    </source>
</evidence>
<dbReference type="Gene3D" id="3.30.110.170">
    <property type="entry name" value="Protein of unknown function (DUF541), domain 1"/>
    <property type="match status" value="1"/>
</dbReference>
<dbReference type="RefSeq" id="WP_006948203.1">
    <property type="nucleotide sequence ID" value="NZ_BAJI01000001.1"/>
</dbReference>
<gene>
    <name evidence="1" type="ORF">HMPREF0658_0443</name>
</gene>
<dbReference type="PANTHER" id="PTHR34387:SF2">
    <property type="entry name" value="SLR1258 PROTEIN"/>
    <property type="match status" value="1"/>
</dbReference>
<evidence type="ECO:0000313" key="1">
    <source>
        <dbReference type="EMBL" id="EFM02566.1"/>
    </source>
</evidence>
<dbReference type="Proteomes" id="UP000004394">
    <property type="component" value="Unassembled WGS sequence"/>
</dbReference>
<reference evidence="1" key="1">
    <citation type="submission" date="2010-07" db="EMBL/GenBank/DDBJ databases">
        <authorList>
            <person name="Muzny D."/>
            <person name="Qin X."/>
            <person name="Deng J."/>
            <person name="Jiang H."/>
            <person name="Liu Y."/>
            <person name="Qu J."/>
            <person name="Song X.-Z."/>
            <person name="Zhang L."/>
            <person name="Thornton R."/>
            <person name="Coyle M."/>
            <person name="Francisco L."/>
            <person name="Jackson L."/>
            <person name="Javaid M."/>
            <person name="Korchina V."/>
            <person name="Kovar C."/>
            <person name="Mata R."/>
            <person name="Mathew T."/>
            <person name="Ngo R."/>
            <person name="Nguyen L."/>
            <person name="Nguyen N."/>
            <person name="Okwuonu G."/>
            <person name="Ongeri F."/>
            <person name="Pham C."/>
            <person name="Simmons D."/>
            <person name="Wilczek-Boney K."/>
            <person name="Hale W."/>
            <person name="Jakkamsetti A."/>
            <person name="Pham P."/>
            <person name="Ruth R."/>
            <person name="San Lucas F."/>
            <person name="Warren J."/>
            <person name="Zhang J."/>
            <person name="Zhao Z."/>
            <person name="Zhou C."/>
            <person name="Zhu D."/>
            <person name="Lee S."/>
            <person name="Bess C."/>
            <person name="Blankenburg K."/>
            <person name="Forbes L."/>
            <person name="Fu Q."/>
            <person name="Gubbala S."/>
            <person name="Hirani K."/>
            <person name="Jayaseelan J.C."/>
            <person name="Lara F."/>
            <person name="Munidasa M."/>
            <person name="Palculict T."/>
            <person name="Patil S."/>
            <person name="Pu L.-L."/>
            <person name="Saada N."/>
            <person name="Tang L."/>
            <person name="Weissenberger G."/>
            <person name="Zhu Y."/>
            <person name="Hemphill L."/>
            <person name="Shang Y."/>
            <person name="Youmans B."/>
            <person name="Ayvaz T."/>
            <person name="Ross M."/>
            <person name="Santibanez J."/>
            <person name="Aqrawi P."/>
            <person name="Gross S."/>
            <person name="Joshi V."/>
            <person name="Fowler G."/>
            <person name="Nazareth L."/>
            <person name="Reid J."/>
            <person name="Worley K."/>
            <person name="Petrosino J."/>
            <person name="Highlander S."/>
            <person name="Gibbs R."/>
        </authorList>
    </citation>
    <scope>NUCLEOTIDE SEQUENCE [LARGE SCALE GENOMIC DNA]</scope>
    <source>
        <strain evidence="1">DSM 16973</strain>
    </source>
</reference>
<dbReference type="BioCyc" id="PMAR862515-HMP:GMOO-455-MONOMER"/>
<proteinExistence type="predicted"/>
<dbReference type="eggNOG" id="COG2859">
    <property type="taxonomic scope" value="Bacteria"/>
</dbReference>